<comment type="caution">
    <text evidence="1">The sequence shown here is derived from an EMBL/GenBank/DDBJ whole genome shotgun (WGS) entry which is preliminary data.</text>
</comment>
<name>A0AAV7HSD8_COTGL</name>
<reference evidence="1 2" key="1">
    <citation type="journal article" date="2021" name="J. Hered.">
        <title>A chromosome-level genome assembly of the parasitoid wasp, Cotesia glomerata (Hymenoptera: Braconidae).</title>
        <authorList>
            <person name="Pinto B.J."/>
            <person name="Weis J.J."/>
            <person name="Gamble T."/>
            <person name="Ode P.J."/>
            <person name="Paul R."/>
            <person name="Zaspel J.M."/>
        </authorList>
    </citation>
    <scope>NUCLEOTIDE SEQUENCE [LARGE SCALE GENOMIC DNA]</scope>
    <source>
        <strain evidence="1">CgM1</strain>
    </source>
</reference>
<accession>A0AAV7HSD8</accession>
<protein>
    <submittedName>
        <fullName evidence="1">Uncharacterized protein</fullName>
    </submittedName>
</protein>
<dbReference type="AlphaFoldDB" id="A0AAV7HSD8"/>
<gene>
    <name evidence="1" type="ORF">KQX54_011457</name>
</gene>
<evidence type="ECO:0000313" key="2">
    <source>
        <dbReference type="Proteomes" id="UP000826195"/>
    </source>
</evidence>
<dbReference type="EMBL" id="JAHXZJ010002982">
    <property type="protein sequence ID" value="KAH0534990.1"/>
    <property type="molecule type" value="Genomic_DNA"/>
</dbReference>
<keyword evidence="2" id="KW-1185">Reference proteome</keyword>
<proteinExistence type="predicted"/>
<sequence length="254" mass="30294">MELIIDFTGFVIPDGVFVVKEICVISVRNEFSTNNVYDCEHYVFKPPDKYIDALIMRESQDQFGYKHGILWDYGASPYELFEQKLKSWVQNSHYFYVLGAQKQKWLETLIENAVPVIDMEQMRFYSPDNVEDFAKVRCPIREFHSKRRQCACAFQNAQQLKHWFMEYWSVKPSYEKSVQIFYQLADLRKMDPVDIACLDDHFILRFAKDQICHVWHELSIDLQNNEKIMDYKFCVKHHKGGCVDWDICGIYIVF</sequence>
<dbReference type="Proteomes" id="UP000826195">
    <property type="component" value="Unassembled WGS sequence"/>
</dbReference>
<organism evidence="1 2">
    <name type="scientific">Cotesia glomerata</name>
    <name type="common">Lepidopteran parasitic wasp</name>
    <name type="synonym">Apanteles glomeratus</name>
    <dbReference type="NCBI Taxonomy" id="32391"/>
    <lineage>
        <taxon>Eukaryota</taxon>
        <taxon>Metazoa</taxon>
        <taxon>Ecdysozoa</taxon>
        <taxon>Arthropoda</taxon>
        <taxon>Hexapoda</taxon>
        <taxon>Insecta</taxon>
        <taxon>Pterygota</taxon>
        <taxon>Neoptera</taxon>
        <taxon>Endopterygota</taxon>
        <taxon>Hymenoptera</taxon>
        <taxon>Apocrita</taxon>
        <taxon>Ichneumonoidea</taxon>
        <taxon>Braconidae</taxon>
        <taxon>Microgastrinae</taxon>
        <taxon>Cotesia</taxon>
    </lineage>
</organism>
<evidence type="ECO:0000313" key="1">
    <source>
        <dbReference type="EMBL" id="KAH0534990.1"/>
    </source>
</evidence>